<feature type="transmembrane region" description="Helical" evidence="7">
    <location>
        <begin position="211"/>
        <end position="234"/>
    </location>
</feature>
<feature type="domain" description="Major facilitator superfamily (MFS) profile" evidence="8">
    <location>
        <begin position="25"/>
        <end position="475"/>
    </location>
</feature>
<dbReference type="SUPFAM" id="SSF103473">
    <property type="entry name" value="MFS general substrate transporter"/>
    <property type="match status" value="1"/>
</dbReference>
<evidence type="ECO:0000259" key="8">
    <source>
        <dbReference type="PROSITE" id="PS50850"/>
    </source>
</evidence>
<feature type="transmembrane region" description="Helical" evidence="7">
    <location>
        <begin position="153"/>
        <end position="173"/>
    </location>
</feature>
<dbReference type="PROSITE" id="PS50850">
    <property type="entry name" value="MFS"/>
    <property type="match status" value="1"/>
</dbReference>
<evidence type="ECO:0000256" key="2">
    <source>
        <dbReference type="ARBA" id="ARBA00022448"/>
    </source>
</evidence>
<dbReference type="PANTHER" id="PTHR42718">
    <property type="entry name" value="MAJOR FACILITATOR SUPERFAMILY MULTIDRUG TRANSPORTER MFSC"/>
    <property type="match status" value="1"/>
</dbReference>
<keyword evidence="6 7" id="KW-0472">Membrane</keyword>
<dbReference type="InterPro" id="IPR020846">
    <property type="entry name" value="MFS_dom"/>
</dbReference>
<feature type="transmembrane region" description="Helical" evidence="7">
    <location>
        <begin position="315"/>
        <end position="333"/>
    </location>
</feature>
<dbReference type="Proteomes" id="UP001169006">
    <property type="component" value="Unassembled WGS sequence"/>
</dbReference>
<keyword evidence="10" id="KW-1185">Reference proteome</keyword>
<protein>
    <submittedName>
        <fullName evidence="9">MFS transporter</fullName>
    </submittedName>
</protein>
<gene>
    <name evidence="9" type="ORF">Q2T52_25375</name>
</gene>
<dbReference type="Gene3D" id="1.20.1720.10">
    <property type="entry name" value="Multidrug resistance protein D"/>
    <property type="match status" value="1"/>
</dbReference>
<evidence type="ECO:0000313" key="10">
    <source>
        <dbReference type="Proteomes" id="UP001169006"/>
    </source>
</evidence>
<keyword evidence="2" id="KW-0813">Transport</keyword>
<dbReference type="Gene3D" id="1.20.1250.20">
    <property type="entry name" value="MFS general substrate transporter like domains"/>
    <property type="match status" value="1"/>
</dbReference>
<name>A0ABT8T4B5_9HYPH</name>
<comment type="subcellular location">
    <subcellularLocation>
        <location evidence="1">Cell membrane</location>
        <topology evidence="1">Multi-pass membrane protein</topology>
    </subcellularLocation>
</comment>
<feature type="transmembrane region" description="Helical" evidence="7">
    <location>
        <begin position="281"/>
        <end position="303"/>
    </location>
</feature>
<feature type="transmembrane region" description="Helical" evidence="7">
    <location>
        <begin position="61"/>
        <end position="79"/>
    </location>
</feature>
<comment type="caution">
    <text evidence="9">The sequence shown here is derived from an EMBL/GenBank/DDBJ whole genome shotgun (WGS) entry which is preliminary data.</text>
</comment>
<feature type="transmembrane region" description="Helical" evidence="7">
    <location>
        <begin position="240"/>
        <end position="260"/>
    </location>
</feature>
<dbReference type="EMBL" id="JAUKWQ010000015">
    <property type="protein sequence ID" value="MDO1585436.1"/>
    <property type="molecule type" value="Genomic_DNA"/>
</dbReference>
<sequence length="485" mass="49889">MSAPLNSQAVNRNGSRANRPRLAGALAGLSLSMLLSSLGTSIANVALPILSDTFAAPFHEVQWIVLAYLLAITTLIVSAGRLGDIAGRKRLLLSGVAIFTGASMLCGLAPSLWFLIAARTLQGIGAAAMMALTIAVVSATVPKERSGRAMGLLGTMSAIGTALGPSLGGLLISRLGWSFIFMLNIPVGVAAFVLVLYSLPPDPLVERQARVRLDAIGTFLLAGTLTAYCLAMTLGDSHWGRLNAVLLAATCLGAGVFTIVEARTGSPLIRPSALRDISLTASLVANAFVSTVMMATLVVGPFYLARALHLDETQVGLIMAMGPVISIVFGIVAGRLVDRFGAASIAMIGLAAMAAGAVALTILPPSFGVLGYIVAIAILTPGYQLFQTSNNTSVMADVPSDSRGVISGMLTLSRNLGLISGVSVMGAIFAATTGGSSMAVVTPATTTFGMQVTFSFAAALIVSAIGLVFMARINKQKHSVSQVRL</sequence>
<feature type="transmembrane region" description="Helical" evidence="7">
    <location>
        <begin position="179"/>
        <end position="199"/>
    </location>
</feature>
<evidence type="ECO:0000256" key="6">
    <source>
        <dbReference type="ARBA" id="ARBA00023136"/>
    </source>
</evidence>
<dbReference type="PANTHER" id="PTHR42718:SF46">
    <property type="entry name" value="BLR6921 PROTEIN"/>
    <property type="match status" value="1"/>
</dbReference>
<dbReference type="InterPro" id="IPR011701">
    <property type="entry name" value="MFS"/>
</dbReference>
<feature type="transmembrane region" description="Helical" evidence="7">
    <location>
        <begin position="340"/>
        <end position="363"/>
    </location>
</feature>
<organism evidence="9 10">
    <name type="scientific">Rhizobium oryzicola</name>
    <dbReference type="NCBI Taxonomy" id="1232668"/>
    <lineage>
        <taxon>Bacteria</taxon>
        <taxon>Pseudomonadati</taxon>
        <taxon>Pseudomonadota</taxon>
        <taxon>Alphaproteobacteria</taxon>
        <taxon>Hyphomicrobiales</taxon>
        <taxon>Rhizobiaceae</taxon>
        <taxon>Rhizobium/Agrobacterium group</taxon>
        <taxon>Rhizobium</taxon>
    </lineage>
</organism>
<evidence type="ECO:0000256" key="4">
    <source>
        <dbReference type="ARBA" id="ARBA00022692"/>
    </source>
</evidence>
<dbReference type="Pfam" id="PF07690">
    <property type="entry name" value="MFS_1"/>
    <property type="match status" value="1"/>
</dbReference>
<feature type="transmembrane region" description="Helical" evidence="7">
    <location>
        <begin position="416"/>
        <end position="440"/>
    </location>
</feature>
<dbReference type="PRINTS" id="PR01036">
    <property type="entry name" value="TCRTETB"/>
</dbReference>
<reference evidence="9" key="1">
    <citation type="journal article" date="2015" name="Int. J. Syst. Evol. Microbiol.">
        <title>Rhizobium oryzicola sp. nov., potential plant-growth-promoting endophytic bacteria isolated from rice roots.</title>
        <authorList>
            <person name="Zhang X.X."/>
            <person name="Gao J.S."/>
            <person name="Cao Y.H."/>
            <person name="Sheirdil R.A."/>
            <person name="Wang X.C."/>
            <person name="Zhang L."/>
        </authorList>
    </citation>
    <scope>NUCLEOTIDE SEQUENCE</scope>
    <source>
        <strain evidence="9">05753</strain>
    </source>
</reference>
<accession>A0ABT8T4B5</accession>
<evidence type="ECO:0000313" key="9">
    <source>
        <dbReference type="EMBL" id="MDO1585436.1"/>
    </source>
</evidence>
<evidence type="ECO:0000256" key="3">
    <source>
        <dbReference type="ARBA" id="ARBA00022475"/>
    </source>
</evidence>
<feature type="transmembrane region" description="Helical" evidence="7">
    <location>
        <begin position="91"/>
        <end position="116"/>
    </location>
</feature>
<feature type="transmembrane region" description="Helical" evidence="7">
    <location>
        <begin position="22"/>
        <end position="49"/>
    </location>
</feature>
<keyword evidence="4 7" id="KW-0812">Transmembrane</keyword>
<proteinExistence type="predicted"/>
<dbReference type="InterPro" id="IPR036259">
    <property type="entry name" value="MFS_trans_sf"/>
</dbReference>
<feature type="transmembrane region" description="Helical" evidence="7">
    <location>
        <begin position="369"/>
        <end position="386"/>
    </location>
</feature>
<feature type="transmembrane region" description="Helical" evidence="7">
    <location>
        <begin position="122"/>
        <end position="141"/>
    </location>
</feature>
<evidence type="ECO:0000256" key="5">
    <source>
        <dbReference type="ARBA" id="ARBA00022989"/>
    </source>
</evidence>
<keyword evidence="3" id="KW-1003">Cell membrane</keyword>
<evidence type="ECO:0000256" key="7">
    <source>
        <dbReference type="SAM" id="Phobius"/>
    </source>
</evidence>
<keyword evidence="5 7" id="KW-1133">Transmembrane helix</keyword>
<dbReference type="RefSeq" id="WP_302079720.1">
    <property type="nucleotide sequence ID" value="NZ_JAUKWQ010000015.1"/>
</dbReference>
<dbReference type="CDD" id="cd17321">
    <property type="entry name" value="MFS_MMR_MDR_like"/>
    <property type="match status" value="1"/>
</dbReference>
<reference evidence="9" key="2">
    <citation type="submission" date="2023-07" db="EMBL/GenBank/DDBJ databases">
        <authorList>
            <person name="Sun H."/>
        </authorList>
    </citation>
    <scope>NUCLEOTIDE SEQUENCE</scope>
    <source>
        <strain evidence="9">05753</strain>
    </source>
</reference>
<evidence type="ECO:0000256" key="1">
    <source>
        <dbReference type="ARBA" id="ARBA00004651"/>
    </source>
</evidence>
<feature type="transmembrane region" description="Helical" evidence="7">
    <location>
        <begin position="452"/>
        <end position="471"/>
    </location>
</feature>